<dbReference type="InterPro" id="IPR021133">
    <property type="entry name" value="HEAT_type_2"/>
</dbReference>
<evidence type="ECO:0008006" key="4">
    <source>
        <dbReference type="Google" id="ProtNLM"/>
    </source>
</evidence>
<evidence type="ECO:0000313" key="3">
    <source>
        <dbReference type="Proteomes" id="UP000036449"/>
    </source>
</evidence>
<dbReference type="PATRIC" id="fig|1187852.3.peg.4306"/>
<dbReference type="SUPFAM" id="SSF48371">
    <property type="entry name" value="ARM repeat"/>
    <property type="match status" value="1"/>
</dbReference>
<keyword evidence="1" id="KW-0812">Transmembrane</keyword>
<name>A0A0J6S893_9HYPH</name>
<organism evidence="2 3">
    <name type="scientific">Methylobacterium tarhaniae</name>
    <dbReference type="NCBI Taxonomy" id="1187852"/>
    <lineage>
        <taxon>Bacteria</taxon>
        <taxon>Pseudomonadati</taxon>
        <taxon>Pseudomonadota</taxon>
        <taxon>Alphaproteobacteria</taxon>
        <taxon>Hyphomicrobiales</taxon>
        <taxon>Methylobacteriaceae</taxon>
        <taxon>Methylobacterium</taxon>
    </lineage>
</organism>
<accession>A0A0J6S893</accession>
<evidence type="ECO:0000313" key="2">
    <source>
        <dbReference type="EMBL" id="KMO29593.1"/>
    </source>
</evidence>
<dbReference type="EMBL" id="LABZ01000300">
    <property type="protein sequence ID" value="KMO29593.1"/>
    <property type="molecule type" value="Genomic_DNA"/>
</dbReference>
<keyword evidence="1" id="KW-0472">Membrane</keyword>
<comment type="caution">
    <text evidence="2">The sequence shown here is derived from an EMBL/GenBank/DDBJ whole genome shotgun (WGS) entry which is preliminary data.</text>
</comment>
<dbReference type="RefSeq" id="WP_048454421.1">
    <property type="nucleotide sequence ID" value="NZ_LABZ01000300.1"/>
</dbReference>
<feature type="transmembrane region" description="Helical" evidence="1">
    <location>
        <begin position="84"/>
        <end position="105"/>
    </location>
</feature>
<proteinExistence type="predicted"/>
<dbReference type="Gene3D" id="1.25.10.10">
    <property type="entry name" value="Leucine-rich Repeat Variant"/>
    <property type="match status" value="1"/>
</dbReference>
<dbReference type="Proteomes" id="UP000036449">
    <property type="component" value="Unassembled WGS sequence"/>
</dbReference>
<dbReference type="OrthoDB" id="7996250at2"/>
<gene>
    <name evidence="2" type="ORF">VQ03_29215</name>
</gene>
<protein>
    <recommendedName>
        <fullName evidence="4">HEAT repeat domain-containing protein</fullName>
    </recommendedName>
</protein>
<feature type="transmembrane region" description="Helical" evidence="1">
    <location>
        <begin position="25"/>
        <end position="45"/>
    </location>
</feature>
<reference evidence="2 3" key="1">
    <citation type="submission" date="2015-03" db="EMBL/GenBank/DDBJ databases">
        <title>Genome sequencing of Methylobacterium tarhaniae DSM 25844.</title>
        <authorList>
            <person name="Chaudhry V."/>
            <person name="Patil P.B."/>
        </authorList>
    </citation>
    <scope>NUCLEOTIDE SEQUENCE [LARGE SCALE GENOMIC DNA]</scope>
    <source>
        <strain evidence="2 3">DSM 25844</strain>
    </source>
</reference>
<dbReference type="AlphaFoldDB" id="A0A0J6S893"/>
<keyword evidence="1" id="KW-1133">Transmembrane helix</keyword>
<dbReference type="InterPro" id="IPR011989">
    <property type="entry name" value="ARM-like"/>
</dbReference>
<dbReference type="InterPro" id="IPR016024">
    <property type="entry name" value="ARM-type_fold"/>
</dbReference>
<evidence type="ECO:0000256" key="1">
    <source>
        <dbReference type="SAM" id="Phobius"/>
    </source>
</evidence>
<sequence>MRLESTGDAFADAKIGAGRIAPDSLPVLVAGATVLCECGLAIALLRGTLAPASVILAHLAVSTVIGASAVAIHRRTASSLLIHLALWTFTAGPFGAVLAASLILGGAGRGQAADRGFGDWLDEEIEAHELGPVGGLRDDLLDGRLRSTRGHAVRPLREALDGSDRSAKFEALARVGRAFDPALCPVIHAALRDRDPSVRVLASTVLAKLQTAHGREIASRQEAVAHAPKDAAAWVALARAQLALARSGLVKPLQARANLRAGLEAAERAAVLGHGPDLTAARTLLHDLRTALDAAAPPADSAPSDPGPGGLAP</sequence>
<keyword evidence="3" id="KW-1185">Reference proteome</keyword>
<feature type="transmembrane region" description="Helical" evidence="1">
    <location>
        <begin position="52"/>
        <end position="72"/>
    </location>
</feature>
<dbReference type="PROSITE" id="PS50077">
    <property type="entry name" value="HEAT_REPEAT"/>
    <property type="match status" value="1"/>
</dbReference>